<dbReference type="GO" id="GO:0045259">
    <property type="term" value="C:proton-transporting ATP synthase complex"/>
    <property type="evidence" value="ECO:0007669"/>
    <property type="project" value="UniProtKB-KW"/>
</dbReference>
<dbReference type="GO" id="GO:0046933">
    <property type="term" value="F:proton-transporting ATP synthase activity, rotational mechanism"/>
    <property type="evidence" value="ECO:0007669"/>
    <property type="project" value="UniProtKB-UniRule"/>
</dbReference>
<dbReference type="HOGENOM" id="CLU_085114_3_0_6"/>
<dbReference type="SUPFAM" id="SSF47928">
    <property type="entry name" value="N-terminal domain of the delta subunit of the F1F0-ATP synthase"/>
    <property type="match status" value="1"/>
</dbReference>
<evidence type="ECO:0000313" key="9">
    <source>
        <dbReference type="EMBL" id="AIJ08204.1"/>
    </source>
</evidence>
<comment type="similarity">
    <text evidence="8">Belongs to the ATPase delta chain family.</text>
</comment>
<reference evidence="9 10" key="1">
    <citation type="journal article" date="2012" name="PLoS ONE">
        <title>Edwardsiella comparative phylogenomics reveal the new intra/inter-species taxonomic relationships, virulence evolution and niche adaptation mechanisms.</title>
        <authorList>
            <person name="Yang M."/>
            <person name="Lv Y."/>
            <person name="Xiao J."/>
            <person name="Wu H."/>
            <person name="Zheng H."/>
            <person name="Liu Q."/>
            <person name="Zhang Y."/>
            <person name="Wang Q."/>
        </authorList>
    </citation>
    <scope>NUCLEOTIDE SEQUENCE [LARGE SCALE GENOMIC DNA]</scope>
    <source>
        <strain evidence="10">080813</strain>
    </source>
</reference>
<comment type="function">
    <text evidence="8">This protein is part of the stalk that links CF(0) to CF(1). It either transmits conformational changes from CF(0) to CF(1) or is implicated in proton conduction.</text>
</comment>
<dbReference type="GO" id="GO:0005886">
    <property type="term" value="C:plasma membrane"/>
    <property type="evidence" value="ECO:0007669"/>
    <property type="project" value="UniProtKB-SubCell"/>
</dbReference>
<dbReference type="AlphaFoldDB" id="A0A076LRH6"/>
<keyword evidence="8" id="KW-1003">Cell membrane</keyword>
<dbReference type="InterPro" id="IPR026015">
    <property type="entry name" value="ATP_synth_OSCP/delta_N_sf"/>
</dbReference>
<gene>
    <name evidence="8 9" type="primary">atpH</name>
    <name evidence="9" type="ORF">ETEE_1756</name>
</gene>
<evidence type="ECO:0000256" key="2">
    <source>
        <dbReference type="ARBA" id="ARBA00022448"/>
    </source>
</evidence>
<dbReference type="KEGG" id="ete:ETEE_1756"/>
<evidence type="ECO:0000256" key="5">
    <source>
        <dbReference type="ARBA" id="ARBA00023136"/>
    </source>
</evidence>
<dbReference type="RefSeq" id="WP_034164454.1">
    <property type="nucleotide sequence ID" value="NZ_CP006664.1"/>
</dbReference>
<comment type="function">
    <text evidence="8">F(1)F(0) ATP synthase produces ATP from ADP in the presence of a proton or sodium gradient. F-type ATPases consist of two structural domains, F(1) containing the extramembraneous catalytic core and F(0) containing the membrane proton channel, linked together by a central stalk and a peripheral stalk. During catalysis, ATP synthesis in the catalytic domain of F(1) is coupled via a rotary mechanism of the central stalk subunits to proton translocation.</text>
</comment>
<evidence type="ECO:0000256" key="8">
    <source>
        <dbReference type="HAMAP-Rule" id="MF_01416"/>
    </source>
</evidence>
<dbReference type="NCBIfam" id="TIGR01145">
    <property type="entry name" value="ATP_synt_delta"/>
    <property type="match status" value="1"/>
</dbReference>
<keyword evidence="3 8" id="KW-0375">Hydrogen ion transport</keyword>
<dbReference type="PANTHER" id="PTHR11910">
    <property type="entry name" value="ATP SYNTHASE DELTA CHAIN"/>
    <property type="match status" value="1"/>
</dbReference>
<keyword evidence="7 8" id="KW-0066">ATP synthesis</keyword>
<dbReference type="GeneID" id="33939371"/>
<dbReference type="Pfam" id="PF00213">
    <property type="entry name" value="OSCP"/>
    <property type="match status" value="1"/>
</dbReference>
<keyword evidence="5 8" id="KW-0472">Membrane</keyword>
<dbReference type="HAMAP" id="MF_01416">
    <property type="entry name" value="ATP_synth_delta_bact"/>
    <property type="match status" value="1"/>
</dbReference>
<dbReference type="PRINTS" id="PR00125">
    <property type="entry name" value="ATPASEDELTA"/>
</dbReference>
<dbReference type="InterPro" id="IPR020781">
    <property type="entry name" value="ATPase_OSCP/d_CS"/>
</dbReference>
<organism evidence="9 10">
    <name type="scientific">Edwardsiella anguillarum ET080813</name>
    <dbReference type="NCBI Taxonomy" id="667120"/>
    <lineage>
        <taxon>Bacteria</taxon>
        <taxon>Pseudomonadati</taxon>
        <taxon>Pseudomonadota</taxon>
        <taxon>Gammaproteobacteria</taxon>
        <taxon>Enterobacterales</taxon>
        <taxon>Hafniaceae</taxon>
        <taxon>Edwardsiella</taxon>
    </lineage>
</organism>
<proteinExistence type="inferred from homology"/>
<evidence type="ECO:0000256" key="4">
    <source>
        <dbReference type="ARBA" id="ARBA00023065"/>
    </source>
</evidence>
<comment type="subcellular location">
    <subcellularLocation>
        <location evidence="8">Cell membrane</location>
        <topology evidence="8">Peripheral membrane protein</topology>
    </subcellularLocation>
    <subcellularLocation>
        <location evidence="1">Membrane</location>
    </subcellularLocation>
</comment>
<keyword evidence="6 8" id="KW-0139">CF(1)</keyword>
<keyword evidence="2 8" id="KW-0813">Transport</keyword>
<sequence length="177" mass="19359">MSEFITVARPYAKAAFDFAVEHNSLDRWQNMLAFSAEVTRNESVAEMLSGALAPETLAAFFIDICGDQLNESGQNFIKVMAENGRLQVIPDVLQQFIALRDAMEATADVEVTSAAPLTQAQLDKISAAMEQRLSRKVKLNCKIDKSVLAGVVIRAGDLVIDGSIRGRLDRLTDVLQS</sequence>
<dbReference type="InterPro" id="IPR000711">
    <property type="entry name" value="ATPase_OSCP/dsu"/>
</dbReference>
<evidence type="ECO:0000256" key="7">
    <source>
        <dbReference type="ARBA" id="ARBA00023310"/>
    </source>
</evidence>
<dbReference type="EMBL" id="CP006664">
    <property type="protein sequence ID" value="AIJ08204.1"/>
    <property type="molecule type" value="Genomic_DNA"/>
</dbReference>
<name>A0A076LRH6_9GAMM</name>
<dbReference type="GO" id="GO:0016787">
    <property type="term" value="F:hydrolase activity"/>
    <property type="evidence" value="ECO:0007669"/>
    <property type="project" value="UniProtKB-KW"/>
</dbReference>
<dbReference type="PROSITE" id="PS00389">
    <property type="entry name" value="ATPASE_DELTA"/>
    <property type="match status" value="1"/>
</dbReference>
<dbReference type="NCBIfam" id="NF004402">
    <property type="entry name" value="PRK05758.2-2"/>
    <property type="match status" value="1"/>
</dbReference>
<evidence type="ECO:0000256" key="3">
    <source>
        <dbReference type="ARBA" id="ARBA00022781"/>
    </source>
</evidence>
<keyword evidence="4 8" id="KW-0406">Ion transport</keyword>
<keyword evidence="9" id="KW-0378">Hydrolase</keyword>
<evidence type="ECO:0000256" key="1">
    <source>
        <dbReference type="ARBA" id="ARBA00004370"/>
    </source>
</evidence>
<dbReference type="Proteomes" id="UP000028681">
    <property type="component" value="Chromosome"/>
</dbReference>
<accession>A0A076LRH6</accession>
<dbReference type="Gene3D" id="1.10.520.20">
    <property type="entry name" value="N-terminal domain of the delta subunit of the F1F0-ATP synthase"/>
    <property type="match status" value="1"/>
</dbReference>
<dbReference type="NCBIfam" id="NF004404">
    <property type="entry name" value="PRK05758.2-5"/>
    <property type="match status" value="1"/>
</dbReference>
<evidence type="ECO:0000256" key="6">
    <source>
        <dbReference type="ARBA" id="ARBA00023196"/>
    </source>
</evidence>
<protein>
    <recommendedName>
        <fullName evidence="8">ATP synthase subunit delta</fullName>
    </recommendedName>
    <alternativeName>
        <fullName evidence="8">ATP synthase F(1) sector subunit delta</fullName>
    </alternativeName>
    <alternativeName>
        <fullName evidence="8">F-type ATPase subunit delta</fullName>
        <shortName evidence="8">F-ATPase subunit delta</shortName>
    </alternativeName>
</protein>
<evidence type="ECO:0000313" key="10">
    <source>
        <dbReference type="Proteomes" id="UP000028681"/>
    </source>
</evidence>